<organism evidence="1 2">
    <name type="scientific">Nepenthes gracilis</name>
    <name type="common">Slender pitcher plant</name>
    <dbReference type="NCBI Taxonomy" id="150966"/>
    <lineage>
        <taxon>Eukaryota</taxon>
        <taxon>Viridiplantae</taxon>
        <taxon>Streptophyta</taxon>
        <taxon>Embryophyta</taxon>
        <taxon>Tracheophyta</taxon>
        <taxon>Spermatophyta</taxon>
        <taxon>Magnoliopsida</taxon>
        <taxon>eudicotyledons</taxon>
        <taxon>Gunneridae</taxon>
        <taxon>Pentapetalae</taxon>
        <taxon>Caryophyllales</taxon>
        <taxon>Nepenthaceae</taxon>
        <taxon>Nepenthes</taxon>
    </lineage>
</organism>
<evidence type="ECO:0000313" key="2">
    <source>
        <dbReference type="Proteomes" id="UP001279734"/>
    </source>
</evidence>
<comment type="caution">
    <text evidence="1">The sequence shown here is derived from an EMBL/GenBank/DDBJ whole genome shotgun (WGS) entry which is preliminary data.</text>
</comment>
<protein>
    <submittedName>
        <fullName evidence="1">Uncharacterized protein</fullName>
    </submittedName>
</protein>
<proteinExistence type="predicted"/>
<sequence length="109" mass="13117">MVEDRKPCIRVINRRVRASFHCLPSSSTAQREEEGRKVAKNRKEDGYDGNIMELLHYVWIRLCINHCLSHRFVAMKPLNSEDDAIPLHWFRTPYDLFRPNYLKDLRRLY</sequence>
<evidence type="ECO:0000313" key="1">
    <source>
        <dbReference type="EMBL" id="GMH08173.1"/>
    </source>
</evidence>
<dbReference type="EMBL" id="BSYO01000008">
    <property type="protein sequence ID" value="GMH08173.1"/>
    <property type="molecule type" value="Genomic_DNA"/>
</dbReference>
<dbReference type="Proteomes" id="UP001279734">
    <property type="component" value="Unassembled WGS sequence"/>
</dbReference>
<dbReference type="AlphaFoldDB" id="A0AAD3XKN6"/>
<reference evidence="1" key="1">
    <citation type="submission" date="2023-05" db="EMBL/GenBank/DDBJ databases">
        <title>Nepenthes gracilis genome sequencing.</title>
        <authorList>
            <person name="Fukushima K."/>
        </authorList>
    </citation>
    <scope>NUCLEOTIDE SEQUENCE</scope>
    <source>
        <strain evidence="1">SING2019-196</strain>
    </source>
</reference>
<accession>A0AAD3XKN6</accession>
<gene>
    <name evidence="1" type="ORF">Nepgr_010013</name>
</gene>
<keyword evidence="2" id="KW-1185">Reference proteome</keyword>
<name>A0AAD3XKN6_NEPGR</name>